<dbReference type="InterPro" id="IPR036291">
    <property type="entry name" value="NAD(P)-bd_dom_sf"/>
</dbReference>
<dbReference type="FunFam" id="1.10.1200.10:FF:000007">
    <property type="entry name" value="Probable polyketide synthase pks17"/>
    <property type="match status" value="3"/>
</dbReference>
<dbReference type="EC" id="2.3.1.94" evidence="13"/>
<dbReference type="InterPro" id="IPR055123">
    <property type="entry name" value="SpnB-like_Rossmann"/>
</dbReference>
<feature type="active site" description="Proton acceptor; for dehydratase activity" evidence="14">
    <location>
        <position position="964"/>
    </location>
</feature>
<keyword evidence="8" id="KW-0012">Acyltransferase</keyword>
<evidence type="ECO:0000313" key="18">
    <source>
        <dbReference type="EMBL" id="CAA11036.1"/>
    </source>
</evidence>
<feature type="active site" description="Proton donor; for dehydratase activity" evidence="14">
    <location>
        <position position="1129"/>
    </location>
</feature>
<dbReference type="FunFam" id="3.40.47.10:FF:000019">
    <property type="entry name" value="Polyketide synthase type I"/>
    <property type="match status" value="3"/>
</dbReference>
<dbReference type="InterPro" id="IPR042104">
    <property type="entry name" value="PKS_dehydratase_sf"/>
</dbReference>
<evidence type="ECO:0000256" key="8">
    <source>
        <dbReference type="ARBA" id="ARBA00023315"/>
    </source>
</evidence>
<dbReference type="PROSITE" id="PS52019">
    <property type="entry name" value="PKS_MFAS_DH"/>
    <property type="match status" value="2"/>
</dbReference>
<evidence type="ECO:0000259" key="17">
    <source>
        <dbReference type="PROSITE" id="PS52019"/>
    </source>
</evidence>
<feature type="domain" description="Carrier" evidence="15">
    <location>
        <begin position="1631"/>
        <end position="1706"/>
    </location>
</feature>
<dbReference type="GO" id="GO:0047879">
    <property type="term" value="F:erythronolide synthase activity"/>
    <property type="evidence" value="ECO:0007669"/>
    <property type="project" value="UniProtKB-EC"/>
</dbReference>
<accession>O52789</accession>
<dbReference type="InterPro" id="IPR049552">
    <property type="entry name" value="PKS_DH_N"/>
</dbReference>
<keyword evidence="7" id="KW-0511">Multifunctional enzyme</keyword>
<dbReference type="SUPFAM" id="SSF55048">
    <property type="entry name" value="Probable ACP-binding domain of malonyl-CoA ACP transacylase"/>
    <property type="match status" value="3"/>
</dbReference>
<evidence type="ECO:0000256" key="7">
    <source>
        <dbReference type="ARBA" id="ARBA00023268"/>
    </source>
</evidence>
<organism evidence="18">
    <name type="scientific">Amycolatopsis mediterranei</name>
    <name type="common">Nocardia mediterranei</name>
    <dbReference type="NCBI Taxonomy" id="33910"/>
    <lineage>
        <taxon>Bacteria</taxon>
        <taxon>Bacillati</taxon>
        <taxon>Actinomycetota</taxon>
        <taxon>Actinomycetes</taxon>
        <taxon>Pseudonocardiales</taxon>
        <taxon>Pseudonocardiaceae</taxon>
        <taxon>Amycolatopsis</taxon>
    </lineage>
</organism>
<dbReference type="SUPFAM" id="SSF51735">
    <property type="entry name" value="NAD(P)-binding Rossmann-fold domains"/>
    <property type="match status" value="6"/>
</dbReference>
<dbReference type="PANTHER" id="PTHR43775">
    <property type="entry name" value="FATTY ACID SYNTHASE"/>
    <property type="match status" value="1"/>
</dbReference>
<dbReference type="CDD" id="cd00833">
    <property type="entry name" value="PKS"/>
    <property type="match status" value="3"/>
</dbReference>
<comment type="subunit">
    <text evidence="12">Homodimer. Erythronolide synthase is composed of EryAI, EryAII and EryAIII multimodular (2 modules) polypeptides each coding for a functional synthase subunit which participates in 2 of the six FAS-like elongation steps required for formation of the polyketide. Module 1, 2, 3, 4, 5, and 6 participating in biosynthesis steps 1, 2, 3, 4, 5, and 6, respectively.</text>
</comment>
<dbReference type="InterPro" id="IPR057326">
    <property type="entry name" value="KR_dom"/>
</dbReference>
<dbReference type="InterPro" id="IPR009081">
    <property type="entry name" value="PP-bd_ACP"/>
</dbReference>
<dbReference type="SMART" id="SM00823">
    <property type="entry name" value="PKS_PP"/>
    <property type="match status" value="3"/>
</dbReference>
<dbReference type="SUPFAM" id="SSF47336">
    <property type="entry name" value="ACP-like"/>
    <property type="match status" value="3"/>
</dbReference>
<dbReference type="SMART" id="SM00826">
    <property type="entry name" value="PKS_DH"/>
    <property type="match status" value="3"/>
</dbReference>
<dbReference type="SMART" id="SM01294">
    <property type="entry name" value="PKS_PP_betabranch"/>
    <property type="match status" value="3"/>
</dbReference>
<dbReference type="PIR" id="T17464">
    <property type="entry name" value="T17464"/>
</dbReference>
<dbReference type="InterPro" id="IPR032821">
    <property type="entry name" value="PKS_assoc"/>
</dbReference>
<dbReference type="SUPFAM" id="SSF52151">
    <property type="entry name" value="FabD/lysophospholipase-like"/>
    <property type="match status" value="3"/>
</dbReference>
<dbReference type="Gene3D" id="3.30.70.3290">
    <property type="match status" value="3"/>
</dbReference>
<keyword evidence="2" id="KW-0596">Phosphopantetheine</keyword>
<dbReference type="FunFam" id="3.40.366.10:FF:000002">
    <property type="entry name" value="Probable polyketide synthase 2"/>
    <property type="match status" value="3"/>
</dbReference>
<dbReference type="InterPro" id="IPR014043">
    <property type="entry name" value="Acyl_transferase_dom"/>
</dbReference>
<dbReference type="InterPro" id="IPR020841">
    <property type="entry name" value="PKS_Beta-ketoAc_synthase_dom"/>
</dbReference>
<dbReference type="Pfam" id="PF08659">
    <property type="entry name" value="KR"/>
    <property type="match status" value="3"/>
</dbReference>
<dbReference type="Pfam" id="PF00550">
    <property type="entry name" value="PP-binding"/>
    <property type="match status" value="3"/>
</dbReference>
<sequence length="5069" mass="527708">MANQSWRKNMSAPNEQIVDALRASLKENVRLQQENSALAAAAAEPVAIVSMACRYAGGIRGPEDFWRVVSEGADVYTGFPEDRGWDVEGLYHPDPDNPGTTYVREGAFLQDAAQFDAGFFGISPREALAMDPQQRQLLEVSWETLERAGIDPHSVRGSDIGVYAGVVHQDYAPDLSGFEGFMSLERALGTAGGVASGRVAYTLGLEGPAVTVDTMCSSSLVAIHLAAQALRRGECSMALAGGSTVMATPGGFVGFARQRALAFDGRCKSYAAAADGSGWAEGVGVLLLERLSVARERGHQVLAVIRGSAVNQDGASNGLTAPNGPAQQRVIRKALASAGLTPSDVDTVEGHGTGTVLGDPIEVQALLATYGQGRDPQQPLWLGSVKSVVGHTQAASGVAGVIKMVQSLRHGQLPATQHVDAPTPQVDWSAGAIELLAEGREWPRNGHPRRGGISSFGASGTNAHMILEEAPEDEPVTEAPAPTGVVPLVVSAATAASLAAQAGRLAEVGDVSLADVAGTLVSGRAMLSERAVVVAGSHEEAVTGLRALARGESAPGLLSGRGSGVPGKVVWVFPGQGTQWAGMGRELLDSSEVFAARIAECETALGRWVDWSLTDVLRGEADLLDRVDVVQPASFAVMVGLAAVWASLGVEPEAVVGHSQGEIAAACVSGALSLEDAAKVVALRSQAIAASLAGRGGMASVALSEEDATARLEPWAGRVEVAAVNGPTSVVIAGDAEALDEALDALDDQGVRIRRVAVDYASHTRHVEAARDALAEMLGGIRAQAPEVPFYSTVTGGWVEDAGVLDGGYWYRNLRRQVRFGPAVAELIEQGHRVFVEVSAHPVLVQPINELVDDTEAVVTGTLRREDGGLRRLLASAAELFVRGVTVDWSGVLPPSRRVELPTYAFDHQHYWLQMGGSATDAVSLGLAGADHPLLGAVVPLPQSDGLVFTSRLSLKSHPWLAGHAIGGVVLIPGTVYVDLALRAGDELGFGVLEELVIEAPLVLGERGGVRVQVAVSGPNETGSRAVDVFSMREDGDEWTRHATGLLGASTSREPSRFDFAAWPPAGAEPIDVENFYTDLTERGYAYSGAFQGMRAVWRRGDEVFAEVALPDDHREDAGKFGLHPALLDAALHTNAFANPDDDRSVLPFAWNGLVLHAVGASALRVRVAPGGPDALTFQAADETGGLVVTMDSLVSREVSAAQLETAAGEERDSLFQVDWIEVPATETAATEHAEVLEAFGEAAPLELTSRVLEAVQSWLADAADEARLVVVTRGAVREVTDPAGAAVWGLVRAAQAENPGRIILVDTDGDVPLGAVLASGEPQLAVRGNAFSVPRLARATGEVPEAPAVFSPEGTVLLTGGTGSLGGLVAKHLVARHGVRRLVLASRRGVAAEDLVTELTEQGATVSVVACDVSDRDQVAALLAEHRPTGIVHLAGLLDDGVIGALNRERLAGVFAPKVDAVQHLDELTRDLGLDAFVVFSSAAALMGSAGQGNYAAANAFLDGLMAGRRAAGLPGVSLAWGLWEQADGLTANLSATDQARMSRGGVLPMTPAEALDIFDIGLAAEQALLVPIKLDLRTLRGQATAGGEVPHLLRGLVRASRRVTRTAAASGGGGLVHKLAGRPAEEQEAVLLGIVQAEAAAVLGFNAPELAQGTRGFSDLGFDSLTAVELRNRLSAATGVKLPATLVFDYPTPVALARHLREELGETVAGAPATPVTTVADAGEPIAIVGMACRLPGGVMSPDDLWRMVAEGRDGMSPFPGDRGWDLDGLFDSDPERPGTAYIRQGGFLHEAALFDPGFFGISPREALAMDPQQRLLLEASWEALERAGIDPTKARGDAVGVFSGVSIHDYLESLSNMPAELEGFVTTATAGSVASGRVSYTFGFEGPAVTVDTACSSSLVAIHLAAQALRQGECTMALAGGVAVMGSPIGVIGMSRQRGMAEDGRVKAFADGADGTVLSEGVGIVVLERLSVARERGHRVLAVLRGSAVNQDGASNGLTAPNGPSQQRVIRSALAGAGLQPSEVDVVEAHGTGTALGEPIEAQALLATYGKSRETPLWLGSLKSNIGHTQAAAGVAAVIKMVQALRQDTLPPTLHVQEPTKQVDWSAGAVELLTEGREWARNGHPRRAGVSSFGISGTNAHLILEEAPADDTAEADVPDAVVPVVISARSTGSLAGQAGRLAAFLDGDVPLTRVAGALLSTRATLTDRAVVVAGSAEEARAGLTALARGESASGLVTGTAGMPGKTVWVFPGQGTQWAGMGRELLEASPVFAERIEECAAALQPWIDWSLLDVLRGEGELDRVDVLQPACFAVMVGLAAVWASVGVVPDAVLGHSQGEIAAACVSGALSLEDAAKVVALRSQAIAAELSGRGGMASIQLSHDEVAARLAPWAGRVEIAAVNGPASVVIAGDAEALTEAVEVLGGRRVAVDYASHTRHVEDIQDTLAETLAGIDAQAPVVPFYSTVAGEWITDAGVVDGGYWYRNLRNQVGFGPAVAELIEQGHGVFVEVSAHPVLVQPISELTDAVVTGTLRRDDGGVRRLLTSMAELFVRGVPVDWATMAPPARVELPTYAFDHQHFWLSPPAVADAPALGLAGADHPLLGAVLPLPQSDGLVFTSRLSVRTHPWLADGVPAAALVELAVRAGDEAGCPVLADLTVEKLLVLPESGGLRVQVIVSGERTVEVYSQLEGAEDWIRNATGHLSATAPAHEAFDFTAWPPAGAQQVDGLWRRGDEIFAEVALPEELDAGAFGIHPFLLDAAVQPVLADDEQPAEWRSLVLHAAGASALRVRLVPGGALQAADETGGLVLTADSVAGRELSAGKTRAGSLYRVDWTEVSIADSAVPANIEVVEAFGEEPLELTGRVLEAVQTWLVTAADDARLVVVTRGAVREVTDPAGAAVWGLVRAAQAENPGRIFLIDTDGEIPALTGDEPEIAVRGGKFFVPRITRAEPSGAAVFRPDGTVLISGAGALGGLVARRLVERHGVRKLVLASRRGRDADGVADLVADLAADVSVVACDVSDRAQVAALLDEHRPTAVVHTAGVIDAGVIETLDRDRLATVFAPKVDAVRHLDELTRDRDLDAFVVYSSVSAVFMGAGSGSYAAANAFLDGLMANRRAAGLPGLSLAWGLWDQSTGMAAGTDEATRARMSRRGGLQIMTQAEGMDLFDAALSSAESLLVPAKLDLRGVRADAAAGGVVPHMLRGLVRAGRAQARAASTVDNGLAGRLAGLAPADQLTLLLDLVRAQVAAVLGHADASAVRVDTAFKDAGFDSLTAVELRNRMRTATGLKLPATLVFDYPNPQALARHLRDELGGAAQTPVTTAAAKADLDEPIAIVGMACRLPGGVAGPEDLWRLVAEGRDAVSSFPTDRGWDTDSLYDPDPARPGKTYTRHGGFLHEAGLFDAGFFGISPREAVAMDPQQRLLLEASWEAMEDAGVDPLSLKGNDVGVFTGMFGQGYVAPGDSVVTPELEGFAGTGGSSSVASGRVSYVFGFEGPAVTIDSACSSSLVAMHLAAQSLRQGECSMALAGGATVMANPGAFVEFSRQRGLAVDGRCKAFAAAADGTGWAEGVGVVILERLSVARERGHRILAVLRGSAVNQDGASNGLTAPNGPSQQRVIRRALVSAGLAPSDVDVVEAHGTGTTLGDPIEAQALLATYGKDRESPLWLGSLKSNIGHAQAAAGVAGVIKMVQALRHEVLPPTLHVDRPTPEVDWSAGAVELLTEAREWPRNGRPRRAGVSAFGVSGTNAHLILEEAPAEEPVPTPEVPLVPVVVSARSRASLAGQAGRLAGFVAGDASLAGVARALVTNRAALTERAVMVVGSREEAVTNLEALARGEDPAAVVTGRAGSPGKLVWVFPGQGSQWIGMGRELLDSSPVFAERVAECAAALEPWIDWSLLDVLRGESDLLDRVDVVQPASFAMMVGLAAVWQSVGVRPDAVVGHSQGEIAAACVSGALSLQDAAKVVALRSQAIATRLAGRGGMASVALSEEDATAWLAPWADRVQVAAVNSPASVVIAGEAQALDEVVDALSGQEVRVRRVAVDYGSHTNQVEAIEDLLAETLAGIEAQAPKVPFYSTLIGDWIRDAGIVDGGYWYRNLRNQVGFGPAVAELVRQGHGVFVEVSAHPVLVQPLSELSDDAVVTGSLRREDGGLRRLLTSMAELYVQGVPLDWTAVLPRTGRVDLPKYAFDHRHYWLRPAESATDAASLGQAAADHPLLGAVVELPQSDGLVFTSRLSVRTHPWLADHAVGGVVILPGSGLAELAVRAGDEAGCTALDELIIEAPLVVPAQGAVRVQVALSGPDETGSRTVDLYSQRDGGAGTWTRHATGVLSTAPAQEPEFDFHAWPPADAERIDVETFYTDLAERGYGYGPAFQGLQAVWRRDGDVFAEVALPEDLRKDAGRFGVHPALLDAALQAATAVGGDEPGQPVLAFAWNGLVLHAAGASALRVRLAPSGPDTLSVAAADETGGLVLTMESLVSRPVSAEQLGAAADAGHDAMFRVDWTELPAVPRAELPPWVRIDTADDVAALAEKADAPPVVVWEAAGGDPALAVSSRVLEIMQAWLAAPAFEEARLVVTTRGAVPAGGDHTLTDPAAAAVWGLVRSAQAEHPDRVVLLDTDGEVPLGAVLASGEPQLAVRGTTFFVPRLARATRLSDAPPAFDPDGTVLVSGAGSLGTLVARHLVTRHGVRRVVLASRQGRDAEGAQDLITELTGEGADVSFVACDVSDRDQVAALLAGLPDLTGVVHTAGVFEDGVIEALTPDQLANVYAAKVTAAMHLDELTRDRDLGAFVVFSSVAGVMGGGGQGPYAAANAFLDAAMASRQAAGLPGLSLAWGLWERSSGMAAHLSEVDHARASRNGVLELTRAEGLALFDLGLRMAESLLVPIKLDLAAMRASTVPVLFRGLVRPSRTQARTASTVDRGLAGRLAGLPVAERAAVLVDLVRGQVAVVLGYDGPEAVRPDTAFKDTGFDSLTSVELRNRLREATGLKLPATLVFDYPNPLAVARYLGARLVPDGTANGNGNGNGHSEDDRLRHALAAIAAEDAGEERSIADLGVDDLVQLAFGDE</sequence>
<dbReference type="Pfam" id="PF21089">
    <property type="entry name" value="PKS_DH_N"/>
    <property type="match status" value="3"/>
</dbReference>
<feature type="domain" description="Carrier" evidence="15">
    <location>
        <begin position="4939"/>
        <end position="5014"/>
    </location>
</feature>
<dbReference type="SMART" id="SM00827">
    <property type="entry name" value="PKS_AT"/>
    <property type="match status" value="3"/>
</dbReference>
<feature type="domain" description="PKS/mFAS DH" evidence="17">
    <location>
        <begin position="932"/>
        <end position="1205"/>
    </location>
</feature>
<dbReference type="InterPro" id="IPR050091">
    <property type="entry name" value="PKS_NRPS_Biosynth_Enz"/>
</dbReference>
<feature type="domain" description="PKS/mFAS DH" evidence="17">
    <location>
        <begin position="4216"/>
        <end position="4490"/>
    </location>
</feature>
<proteinExistence type="predicted"/>
<dbReference type="InterPro" id="IPR016035">
    <property type="entry name" value="Acyl_Trfase/lysoPLipase"/>
</dbReference>
<dbReference type="InterPro" id="IPR001227">
    <property type="entry name" value="Ac_transferase_dom_sf"/>
</dbReference>
<dbReference type="PROSITE" id="PS00606">
    <property type="entry name" value="KS3_1"/>
    <property type="match status" value="2"/>
</dbReference>
<dbReference type="PROSITE" id="PS50075">
    <property type="entry name" value="CARRIER"/>
    <property type="match status" value="3"/>
</dbReference>
<dbReference type="Pfam" id="PF00698">
    <property type="entry name" value="Acyl_transf_1"/>
    <property type="match status" value="3"/>
</dbReference>
<comment type="cofactor">
    <cofactor evidence="1">
        <name>pantetheine 4'-phosphate</name>
        <dbReference type="ChEBI" id="CHEBI:47942"/>
    </cofactor>
</comment>
<keyword evidence="6" id="KW-0045">Antibiotic biosynthesis</keyword>
<dbReference type="SUPFAM" id="SSF53901">
    <property type="entry name" value="Thiolase-like"/>
    <property type="match status" value="3"/>
</dbReference>
<dbReference type="GO" id="GO:0004315">
    <property type="term" value="F:3-oxoacyl-[acyl-carrier-protein] synthase activity"/>
    <property type="evidence" value="ECO:0007669"/>
    <property type="project" value="InterPro"/>
</dbReference>
<dbReference type="GO" id="GO:0033068">
    <property type="term" value="P:macrolide biosynthetic process"/>
    <property type="evidence" value="ECO:0007669"/>
    <property type="project" value="UniProtKB-ARBA"/>
</dbReference>
<evidence type="ECO:0000256" key="11">
    <source>
        <dbReference type="ARBA" id="ARBA00060622"/>
    </source>
</evidence>
<feature type="domain" description="Ketosynthase family 3 (KS3)" evidence="16">
    <location>
        <begin position="1725"/>
        <end position="2149"/>
    </location>
</feature>
<evidence type="ECO:0000256" key="9">
    <source>
        <dbReference type="ARBA" id="ARBA00052442"/>
    </source>
</evidence>
<dbReference type="GO" id="GO:0004312">
    <property type="term" value="F:fatty acid synthase activity"/>
    <property type="evidence" value="ECO:0007669"/>
    <property type="project" value="TreeGrafter"/>
</dbReference>
<evidence type="ECO:0000256" key="12">
    <source>
        <dbReference type="ARBA" id="ARBA00063272"/>
    </source>
</evidence>
<evidence type="ECO:0000256" key="1">
    <source>
        <dbReference type="ARBA" id="ARBA00001957"/>
    </source>
</evidence>
<dbReference type="GO" id="GO:0006633">
    <property type="term" value="P:fatty acid biosynthetic process"/>
    <property type="evidence" value="ECO:0007669"/>
    <property type="project" value="InterPro"/>
</dbReference>
<dbReference type="Pfam" id="PF02801">
    <property type="entry name" value="Ketoacyl-synt_C"/>
    <property type="match status" value="3"/>
</dbReference>
<evidence type="ECO:0000256" key="13">
    <source>
        <dbReference type="ARBA" id="ARBA00066981"/>
    </source>
</evidence>
<dbReference type="PROSITE" id="PS00012">
    <property type="entry name" value="PHOSPHOPANTETHEINE"/>
    <property type="match status" value="3"/>
</dbReference>
<feature type="region of interest" description="N-terminal hotdog fold" evidence="14">
    <location>
        <begin position="932"/>
        <end position="1054"/>
    </location>
</feature>
<dbReference type="Pfam" id="PF22953">
    <property type="entry name" value="SpnB_Rossmann"/>
    <property type="match status" value="3"/>
</dbReference>
<feature type="active site" description="Proton donor; for dehydratase activity" evidence="14">
    <location>
        <position position="4413"/>
    </location>
</feature>
<dbReference type="Pfam" id="PF00109">
    <property type="entry name" value="ketoacyl-synt"/>
    <property type="match status" value="3"/>
</dbReference>
<dbReference type="Gene3D" id="3.40.50.720">
    <property type="entry name" value="NAD(P)-binding Rossmann-like Domain"/>
    <property type="match status" value="3"/>
</dbReference>
<dbReference type="Pfam" id="PF16197">
    <property type="entry name" value="KAsynt_C_assoc"/>
    <property type="match status" value="3"/>
</dbReference>
<feature type="domain" description="Ketosynthase family 3 (KS3)" evidence="16">
    <location>
        <begin position="3331"/>
        <end position="3756"/>
    </location>
</feature>
<feature type="region of interest" description="C-terminal hotdog fold" evidence="14">
    <location>
        <begin position="1068"/>
        <end position="1205"/>
    </location>
</feature>
<feature type="domain" description="Ketosynthase family 3 (KS3)" evidence="16">
    <location>
        <begin position="43"/>
        <end position="469"/>
    </location>
</feature>
<dbReference type="Pfam" id="PF14765">
    <property type="entry name" value="PS-DH"/>
    <property type="match status" value="2"/>
</dbReference>
<evidence type="ECO:0000256" key="2">
    <source>
        <dbReference type="ARBA" id="ARBA00022450"/>
    </source>
</evidence>
<name>O52789_AMYMD</name>
<feature type="active site" description="Proton acceptor; for dehydratase activity" evidence="14">
    <location>
        <position position="4248"/>
    </location>
</feature>
<evidence type="ECO:0000256" key="10">
    <source>
        <dbReference type="ARBA" id="ARBA00060158"/>
    </source>
</evidence>
<feature type="region of interest" description="C-terminal hotdog fold" evidence="14">
    <location>
        <begin position="4352"/>
        <end position="4490"/>
    </location>
</feature>
<dbReference type="InterPro" id="IPR016036">
    <property type="entry name" value="Malonyl_transacylase_ACP-bd"/>
</dbReference>
<dbReference type="InterPro" id="IPR049551">
    <property type="entry name" value="PKS_DH_C"/>
</dbReference>
<evidence type="ECO:0000256" key="4">
    <source>
        <dbReference type="ARBA" id="ARBA00022679"/>
    </source>
</evidence>
<dbReference type="Pfam" id="PF08990">
    <property type="entry name" value="Docking"/>
    <property type="match status" value="1"/>
</dbReference>
<reference evidence="18" key="1">
    <citation type="submission" date="1997-12" db="EMBL/GenBank/DDBJ databases">
        <title>Cloning and sequence analysis of the putative rifamycin polyketide synthase gene cluster from Amycolatopsis mediterranei.</title>
        <authorList>
            <person name="Schupp T."/>
            <person name="Toupet C."/>
            <person name="Engel N."/>
            <person name="Goff S."/>
        </authorList>
    </citation>
    <scope>NUCLEOTIDE SEQUENCE</scope>
    <source>
        <strain evidence="18">LBG A3136</strain>
    </source>
</reference>
<evidence type="ECO:0000259" key="16">
    <source>
        <dbReference type="PROSITE" id="PS52004"/>
    </source>
</evidence>
<feature type="region of interest" description="N-terminal hotdog fold" evidence="14">
    <location>
        <begin position="4216"/>
        <end position="4339"/>
    </location>
</feature>
<protein>
    <recommendedName>
        <fullName evidence="13">6-deoxyerythronolide-B synthase</fullName>
        <ecNumber evidence="13">2.3.1.94</ecNumber>
    </recommendedName>
</protein>
<dbReference type="InterPro" id="IPR013968">
    <property type="entry name" value="PKS_KR"/>
</dbReference>
<dbReference type="GO" id="GO:0031177">
    <property type="term" value="F:phosphopantetheine binding"/>
    <property type="evidence" value="ECO:0007669"/>
    <property type="project" value="InterPro"/>
</dbReference>
<dbReference type="CDD" id="cd08956">
    <property type="entry name" value="KR_3_FAS_SDR_x"/>
    <property type="match status" value="3"/>
</dbReference>
<dbReference type="Gene3D" id="3.10.129.110">
    <property type="entry name" value="Polyketide synthase dehydratase"/>
    <property type="match status" value="4"/>
</dbReference>
<evidence type="ECO:0000256" key="5">
    <source>
        <dbReference type="ARBA" id="ARBA00022737"/>
    </source>
</evidence>
<keyword evidence="4" id="KW-0808">Transferase</keyword>
<comment type="pathway">
    <text evidence="11">Antibiotic biosynthesis; erythromycin biosynthesis.</text>
</comment>
<keyword evidence="3" id="KW-0597">Phosphoprotein</keyword>
<dbReference type="PANTHER" id="PTHR43775:SF51">
    <property type="entry name" value="INACTIVE PHENOLPHTHIOCEROL SYNTHESIS POLYKETIDE SYNTHASE TYPE I PKS1-RELATED"/>
    <property type="match status" value="1"/>
</dbReference>
<keyword evidence="5" id="KW-0677">Repeat</keyword>
<dbReference type="InterPro" id="IPR014031">
    <property type="entry name" value="Ketoacyl_synth_C"/>
</dbReference>
<evidence type="ECO:0000256" key="6">
    <source>
        <dbReference type="ARBA" id="ARBA00023194"/>
    </source>
</evidence>
<dbReference type="InterPro" id="IPR018201">
    <property type="entry name" value="Ketoacyl_synth_AS"/>
</dbReference>
<comment type="catalytic activity">
    <reaction evidence="9">
        <text>6 (S)-methylmalonyl-CoA + propanoyl-CoA + 6 NADPH + 12 H(+) = 6-deoxyerythronolide B + 6 CO2 + 6 NADP(+) + 7 CoA + H2O</text>
        <dbReference type="Rhea" id="RHEA:23068"/>
        <dbReference type="ChEBI" id="CHEBI:15377"/>
        <dbReference type="ChEBI" id="CHEBI:15378"/>
        <dbReference type="ChEBI" id="CHEBI:16089"/>
        <dbReference type="ChEBI" id="CHEBI:16526"/>
        <dbReference type="ChEBI" id="CHEBI:57287"/>
        <dbReference type="ChEBI" id="CHEBI:57327"/>
        <dbReference type="ChEBI" id="CHEBI:57392"/>
        <dbReference type="ChEBI" id="CHEBI:57783"/>
        <dbReference type="ChEBI" id="CHEBI:58349"/>
        <dbReference type="EC" id="2.3.1.94"/>
    </reaction>
</comment>
<dbReference type="SMART" id="SM00825">
    <property type="entry name" value="PKS_KS"/>
    <property type="match status" value="3"/>
</dbReference>
<feature type="domain" description="Carrier" evidence="15">
    <location>
        <begin position="3238"/>
        <end position="3313"/>
    </location>
</feature>
<evidence type="ECO:0000256" key="14">
    <source>
        <dbReference type="PROSITE-ProRule" id="PRU01363"/>
    </source>
</evidence>
<dbReference type="InterPro" id="IPR020806">
    <property type="entry name" value="PKS_PP-bd"/>
</dbReference>
<dbReference type="InterPro" id="IPR015083">
    <property type="entry name" value="NorB/c/GfsB-D-like_docking"/>
</dbReference>
<dbReference type="InterPro" id="IPR020807">
    <property type="entry name" value="PKS_DH"/>
</dbReference>
<dbReference type="InterPro" id="IPR014030">
    <property type="entry name" value="Ketoacyl_synth_N"/>
</dbReference>
<dbReference type="InterPro" id="IPR016039">
    <property type="entry name" value="Thiolase-like"/>
</dbReference>
<dbReference type="Gene3D" id="3.40.366.10">
    <property type="entry name" value="Malonyl-Coenzyme A Acyl Carrier Protein, domain 2"/>
    <property type="match status" value="3"/>
</dbReference>
<dbReference type="InterPro" id="IPR006162">
    <property type="entry name" value="Ppantetheine_attach_site"/>
</dbReference>
<evidence type="ECO:0000259" key="15">
    <source>
        <dbReference type="PROSITE" id="PS50075"/>
    </source>
</evidence>
<dbReference type="InterPro" id="IPR036736">
    <property type="entry name" value="ACP-like_sf"/>
</dbReference>
<dbReference type="PROSITE" id="PS52004">
    <property type="entry name" value="KS3_2"/>
    <property type="match status" value="3"/>
</dbReference>
<dbReference type="Gene3D" id="3.40.47.10">
    <property type="match status" value="3"/>
</dbReference>
<dbReference type="Gene3D" id="1.10.1200.10">
    <property type="entry name" value="ACP-like"/>
    <property type="match status" value="3"/>
</dbReference>
<dbReference type="SMART" id="SM00822">
    <property type="entry name" value="PKS_KR"/>
    <property type="match status" value="3"/>
</dbReference>
<dbReference type="InterPro" id="IPR049900">
    <property type="entry name" value="PKS_mFAS_DH"/>
</dbReference>
<dbReference type="EMBL" id="AJ223012">
    <property type="protein sequence ID" value="CAA11036.1"/>
    <property type="molecule type" value="Genomic_DNA"/>
</dbReference>
<evidence type="ECO:0000256" key="3">
    <source>
        <dbReference type="ARBA" id="ARBA00022553"/>
    </source>
</evidence>
<comment type="function">
    <text evidence="10">Involved in the biosynthesis of antibiotic erythromycin via the biosynthesis of its aglycone precursor, 6-deoxyerythronolide B (6-dEB).</text>
</comment>